<evidence type="ECO:0000313" key="3">
    <source>
        <dbReference type="Proteomes" id="UP001161017"/>
    </source>
</evidence>
<dbReference type="AlphaFoldDB" id="A0AA43QT99"/>
<organism evidence="2 3">
    <name type="scientific">Ramalina farinacea</name>
    <dbReference type="NCBI Taxonomy" id="258253"/>
    <lineage>
        <taxon>Eukaryota</taxon>
        <taxon>Fungi</taxon>
        <taxon>Dikarya</taxon>
        <taxon>Ascomycota</taxon>
        <taxon>Pezizomycotina</taxon>
        <taxon>Lecanoromycetes</taxon>
        <taxon>OSLEUM clade</taxon>
        <taxon>Lecanoromycetidae</taxon>
        <taxon>Lecanorales</taxon>
        <taxon>Lecanorineae</taxon>
        <taxon>Ramalinaceae</taxon>
        <taxon>Ramalina</taxon>
    </lineage>
</organism>
<evidence type="ECO:0000256" key="1">
    <source>
        <dbReference type="SAM" id="MobiDB-lite"/>
    </source>
</evidence>
<evidence type="ECO:0000313" key="2">
    <source>
        <dbReference type="EMBL" id="MDI1491289.1"/>
    </source>
</evidence>
<dbReference type="Proteomes" id="UP001161017">
    <property type="component" value="Unassembled WGS sequence"/>
</dbReference>
<accession>A0AA43QT99</accession>
<feature type="compositionally biased region" description="Low complexity" evidence="1">
    <location>
        <begin position="24"/>
        <end position="46"/>
    </location>
</feature>
<dbReference type="EMBL" id="JAPUFD010000014">
    <property type="protein sequence ID" value="MDI1491289.1"/>
    <property type="molecule type" value="Genomic_DNA"/>
</dbReference>
<feature type="compositionally biased region" description="Polar residues" evidence="1">
    <location>
        <begin position="79"/>
        <end position="88"/>
    </location>
</feature>
<name>A0AA43QT99_9LECA</name>
<keyword evidence="3" id="KW-1185">Reference proteome</keyword>
<reference evidence="2" key="1">
    <citation type="journal article" date="2023" name="Genome Biol. Evol.">
        <title>First Whole Genome Sequence and Flow Cytometry Genome Size Data for the Lichen-Forming Fungus Ramalina farinacea (Ascomycota).</title>
        <authorList>
            <person name="Llewellyn T."/>
            <person name="Mian S."/>
            <person name="Hill R."/>
            <person name="Leitch I.J."/>
            <person name="Gaya E."/>
        </authorList>
    </citation>
    <scope>NUCLEOTIDE SEQUENCE</scope>
    <source>
        <strain evidence="2">LIQ254RAFAR</strain>
    </source>
</reference>
<proteinExistence type="predicted"/>
<comment type="caution">
    <text evidence="2">The sequence shown here is derived from an EMBL/GenBank/DDBJ whole genome shotgun (WGS) entry which is preliminary data.</text>
</comment>
<protein>
    <submittedName>
        <fullName evidence="2">Uncharacterized protein</fullName>
    </submittedName>
</protein>
<sequence length="194" mass="18866">MDPPAPSQPSLDTAYTQPSNPAQSSTEHASSTTAAASAQRSAPTASTRREGDVDSDQNPGVSALAYGERDARNDAGDSMGSSVSNTEGEQLRAAGDGDIARAQDSKDGFGEQTSLTKDLDRKKAEQGAIKEGMAGSGDGMSGGGVDVGGVLGGKGGSGFVGAGGEGDEGGAGGGAGGSFACVMGDWGVFLSVGG</sequence>
<feature type="compositionally biased region" description="Basic and acidic residues" evidence="1">
    <location>
        <begin position="98"/>
        <end position="109"/>
    </location>
</feature>
<feature type="compositionally biased region" description="Polar residues" evidence="1">
    <location>
        <begin position="8"/>
        <end position="23"/>
    </location>
</feature>
<gene>
    <name evidence="2" type="ORF">OHK93_002498</name>
</gene>
<feature type="region of interest" description="Disordered" evidence="1">
    <location>
        <begin position="1"/>
        <end position="142"/>
    </location>
</feature>